<evidence type="ECO:0008006" key="3">
    <source>
        <dbReference type="Google" id="ProtNLM"/>
    </source>
</evidence>
<evidence type="ECO:0000313" key="1">
    <source>
        <dbReference type="EMBL" id="KAJ3580039.1"/>
    </source>
</evidence>
<dbReference type="Gene3D" id="3.10.450.50">
    <property type="match status" value="1"/>
</dbReference>
<dbReference type="Proteomes" id="UP001148614">
    <property type="component" value="Unassembled WGS sequence"/>
</dbReference>
<sequence length="110" mass="12013">MANSPHPTSTQIRDIFQHLQDGDAATFYAKYVADDVHWTVMGTHALSGVYENKKDFLSLSASRIAAVLDGPMKLNIVKVIGGGDEEWAVVEMVADARLKNGKLADILARK</sequence>
<reference evidence="1" key="1">
    <citation type="submission" date="2022-07" db="EMBL/GenBank/DDBJ databases">
        <title>Genome Sequence of Xylaria arbuscula.</title>
        <authorList>
            <person name="Buettner E."/>
        </authorList>
    </citation>
    <scope>NUCLEOTIDE SEQUENCE</scope>
    <source>
        <strain evidence="1">VT107</strain>
    </source>
</reference>
<accession>A0A9W8NNT7</accession>
<keyword evidence="2" id="KW-1185">Reference proteome</keyword>
<comment type="caution">
    <text evidence="1">The sequence shown here is derived from an EMBL/GenBank/DDBJ whole genome shotgun (WGS) entry which is preliminary data.</text>
</comment>
<protein>
    <recommendedName>
        <fullName evidence="3">SnoaL-like domain-containing protein</fullName>
    </recommendedName>
</protein>
<proteinExistence type="predicted"/>
<dbReference type="SUPFAM" id="SSF54427">
    <property type="entry name" value="NTF2-like"/>
    <property type="match status" value="1"/>
</dbReference>
<evidence type="ECO:0000313" key="2">
    <source>
        <dbReference type="Proteomes" id="UP001148614"/>
    </source>
</evidence>
<gene>
    <name evidence="1" type="ORF">NPX13_g517</name>
</gene>
<dbReference type="VEuPathDB" id="FungiDB:F4678DRAFT_440556"/>
<organism evidence="1 2">
    <name type="scientific">Xylaria arbuscula</name>
    <dbReference type="NCBI Taxonomy" id="114810"/>
    <lineage>
        <taxon>Eukaryota</taxon>
        <taxon>Fungi</taxon>
        <taxon>Dikarya</taxon>
        <taxon>Ascomycota</taxon>
        <taxon>Pezizomycotina</taxon>
        <taxon>Sordariomycetes</taxon>
        <taxon>Xylariomycetidae</taxon>
        <taxon>Xylariales</taxon>
        <taxon>Xylariaceae</taxon>
        <taxon>Xylaria</taxon>
    </lineage>
</organism>
<dbReference type="AlphaFoldDB" id="A0A9W8NNT7"/>
<dbReference type="EMBL" id="JANPWZ010000034">
    <property type="protein sequence ID" value="KAJ3580039.1"/>
    <property type="molecule type" value="Genomic_DNA"/>
</dbReference>
<name>A0A9W8NNT7_9PEZI</name>
<dbReference type="InterPro" id="IPR032710">
    <property type="entry name" value="NTF2-like_dom_sf"/>
</dbReference>